<evidence type="ECO:0000259" key="14">
    <source>
        <dbReference type="PROSITE" id="PS51846"/>
    </source>
</evidence>
<proteinExistence type="inferred from homology"/>
<evidence type="ECO:0000256" key="8">
    <source>
        <dbReference type="ARBA" id="ARBA00023136"/>
    </source>
</evidence>
<evidence type="ECO:0000256" key="12">
    <source>
        <dbReference type="SAM" id="Phobius"/>
    </source>
</evidence>
<evidence type="ECO:0000256" key="11">
    <source>
        <dbReference type="SAM" id="MobiDB-lite"/>
    </source>
</evidence>
<organism evidence="15 16">
    <name type="scientific">Rhodococcoides kyotonense</name>
    <dbReference type="NCBI Taxonomy" id="398843"/>
    <lineage>
        <taxon>Bacteria</taxon>
        <taxon>Bacillati</taxon>
        <taxon>Actinomycetota</taxon>
        <taxon>Actinomycetes</taxon>
        <taxon>Mycobacteriales</taxon>
        <taxon>Nocardiaceae</taxon>
        <taxon>Rhodococcoides</taxon>
    </lineage>
</organism>
<dbReference type="PROSITE" id="PS51846">
    <property type="entry name" value="CNNM"/>
    <property type="match status" value="1"/>
</dbReference>
<accession>A0A239DVX8</accession>
<dbReference type="InterPro" id="IPR002550">
    <property type="entry name" value="CNNM"/>
</dbReference>
<dbReference type="SUPFAM" id="SSF54631">
    <property type="entry name" value="CBS-domain pair"/>
    <property type="match status" value="1"/>
</dbReference>
<feature type="transmembrane region" description="Helical" evidence="12">
    <location>
        <begin position="61"/>
        <end position="82"/>
    </location>
</feature>
<dbReference type="CDD" id="cd04590">
    <property type="entry name" value="CBS_pair_CorC_HlyC_assoc"/>
    <property type="match status" value="1"/>
</dbReference>
<evidence type="ECO:0000256" key="6">
    <source>
        <dbReference type="ARBA" id="ARBA00022989"/>
    </source>
</evidence>
<dbReference type="SMART" id="SM01091">
    <property type="entry name" value="CorC_HlyC"/>
    <property type="match status" value="1"/>
</dbReference>
<evidence type="ECO:0000256" key="4">
    <source>
        <dbReference type="ARBA" id="ARBA00022692"/>
    </source>
</evidence>
<evidence type="ECO:0000313" key="16">
    <source>
        <dbReference type="Proteomes" id="UP000198327"/>
    </source>
</evidence>
<dbReference type="SUPFAM" id="SSF56176">
    <property type="entry name" value="FAD-binding/transporter-associated domain-like"/>
    <property type="match status" value="1"/>
</dbReference>
<comment type="similarity">
    <text evidence="2">Belongs to the UPF0053 family.</text>
</comment>
<dbReference type="InterPro" id="IPR046342">
    <property type="entry name" value="CBS_dom_sf"/>
</dbReference>
<dbReference type="Gene3D" id="3.30.465.10">
    <property type="match status" value="1"/>
</dbReference>
<dbReference type="InterPro" id="IPR016169">
    <property type="entry name" value="FAD-bd_PCMH_sub2"/>
</dbReference>
<dbReference type="AlphaFoldDB" id="A0A239DVX8"/>
<dbReference type="GO" id="GO:0005886">
    <property type="term" value="C:plasma membrane"/>
    <property type="evidence" value="ECO:0007669"/>
    <property type="project" value="UniProtKB-SubCell"/>
</dbReference>
<evidence type="ECO:0000256" key="7">
    <source>
        <dbReference type="ARBA" id="ARBA00023122"/>
    </source>
</evidence>
<feature type="compositionally biased region" description="Acidic residues" evidence="11">
    <location>
        <begin position="458"/>
        <end position="469"/>
    </location>
</feature>
<feature type="compositionally biased region" description="Basic and acidic residues" evidence="11">
    <location>
        <begin position="448"/>
        <end position="457"/>
    </location>
</feature>
<dbReference type="SMART" id="SM00116">
    <property type="entry name" value="CBS"/>
    <property type="match status" value="2"/>
</dbReference>
<feature type="transmembrane region" description="Helical" evidence="12">
    <location>
        <begin position="6"/>
        <end position="26"/>
    </location>
</feature>
<evidence type="ECO:0000256" key="2">
    <source>
        <dbReference type="ARBA" id="ARBA00006337"/>
    </source>
</evidence>
<dbReference type="OrthoDB" id="110231at2"/>
<keyword evidence="7 9" id="KW-0129">CBS domain</keyword>
<keyword evidence="16" id="KW-1185">Reference proteome</keyword>
<dbReference type="InterPro" id="IPR036318">
    <property type="entry name" value="FAD-bd_PCMH-like_sf"/>
</dbReference>
<reference evidence="16" key="1">
    <citation type="submission" date="2017-06" db="EMBL/GenBank/DDBJ databases">
        <authorList>
            <person name="Varghese N."/>
            <person name="Submissions S."/>
        </authorList>
    </citation>
    <scope>NUCLEOTIDE SEQUENCE [LARGE SCALE GENOMIC DNA]</scope>
    <source>
        <strain evidence="16">JCM 23211</strain>
    </source>
</reference>
<dbReference type="PROSITE" id="PS51371">
    <property type="entry name" value="CBS"/>
    <property type="match status" value="2"/>
</dbReference>
<name>A0A239DVX8_9NOCA</name>
<dbReference type="PANTHER" id="PTHR43099">
    <property type="entry name" value="UPF0053 PROTEIN YRKA"/>
    <property type="match status" value="1"/>
</dbReference>
<feature type="domain" description="CBS" evidence="13">
    <location>
        <begin position="286"/>
        <end position="346"/>
    </location>
</feature>
<keyword evidence="5" id="KW-0677">Repeat</keyword>
<dbReference type="Gene3D" id="3.10.580.10">
    <property type="entry name" value="CBS-domain"/>
    <property type="match status" value="1"/>
</dbReference>
<dbReference type="InterPro" id="IPR000644">
    <property type="entry name" value="CBS_dom"/>
</dbReference>
<evidence type="ECO:0000259" key="13">
    <source>
        <dbReference type="PROSITE" id="PS51371"/>
    </source>
</evidence>
<protein>
    <submittedName>
        <fullName evidence="15">Hemolysin, contains CBS domains</fullName>
    </submittedName>
</protein>
<comment type="subcellular location">
    <subcellularLocation>
        <location evidence="1">Cell membrane</location>
        <topology evidence="1">Multi-pass membrane protein</topology>
    </subcellularLocation>
</comment>
<dbReference type="RefSeq" id="WP_089243156.1">
    <property type="nucleotide sequence ID" value="NZ_FZOW01000002.1"/>
</dbReference>
<evidence type="ECO:0000256" key="5">
    <source>
        <dbReference type="ARBA" id="ARBA00022737"/>
    </source>
</evidence>
<dbReference type="Proteomes" id="UP000198327">
    <property type="component" value="Unassembled WGS sequence"/>
</dbReference>
<evidence type="ECO:0000256" key="3">
    <source>
        <dbReference type="ARBA" id="ARBA00022475"/>
    </source>
</evidence>
<feature type="transmembrane region" description="Helical" evidence="12">
    <location>
        <begin position="139"/>
        <end position="161"/>
    </location>
</feature>
<feature type="domain" description="CNNM transmembrane" evidence="14">
    <location>
        <begin position="3"/>
        <end position="206"/>
    </location>
</feature>
<dbReference type="PANTHER" id="PTHR43099:SF6">
    <property type="entry name" value="UPF0053 PROTEIN RV1842C"/>
    <property type="match status" value="1"/>
</dbReference>
<feature type="transmembrane region" description="Helical" evidence="12">
    <location>
        <begin position="102"/>
        <end position="127"/>
    </location>
</feature>
<evidence type="ECO:0000313" key="15">
    <source>
        <dbReference type="EMBL" id="SNS36646.1"/>
    </source>
</evidence>
<evidence type="ECO:0000256" key="10">
    <source>
        <dbReference type="PROSITE-ProRule" id="PRU01193"/>
    </source>
</evidence>
<dbReference type="InterPro" id="IPR005170">
    <property type="entry name" value="Transptr-assoc_dom"/>
</dbReference>
<dbReference type="InterPro" id="IPR051676">
    <property type="entry name" value="UPF0053_domain"/>
</dbReference>
<dbReference type="Pfam" id="PF03471">
    <property type="entry name" value="CorC_HlyC"/>
    <property type="match status" value="1"/>
</dbReference>
<feature type="region of interest" description="Disordered" evidence="11">
    <location>
        <begin position="446"/>
        <end position="469"/>
    </location>
</feature>
<keyword evidence="8 10" id="KW-0472">Membrane</keyword>
<keyword evidence="3" id="KW-1003">Cell membrane</keyword>
<keyword evidence="6 10" id="KW-1133">Transmembrane helix</keyword>
<dbReference type="Pfam" id="PF01595">
    <property type="entry name" value="CNNM"/>
    <property type="match status" value="1"/>
</dbReference>
<gene>
    <name evidence="15" type="ORF">SAMN05421642_10269</name>
</gene>
<dbReference type="Pfam" id="PF00571">
    <property type="entry name" value="CBS"/>
    <property type="match status" value="2"/>
</dbReference>
<keyword evidence="4 10" id="KW-0812">Transmembrane</keyword>
<evidence type="ECO:0000256" key="1">
    <source>
        <dbReference type="ARBA" id="ARBA00004651"/>
    </source>
</evidence>
<feature type="domain" description="CBS" evidence="13">
    <location>
        <begin position="225"/>
        <end position="282"/>
    </location>
</feature>
<dbReference type="GO" id="GO:0050660">
    <property type="term" value="F:flavin adenine dinucleotide binding"/>
    <property type="evidence" value="ECO:0007669"/>
    <property type="project" value="InterPro"/>
</dbReference>
<dbReference type="STRING" id="398843.A3K89_04500"/>
<dbReference type="InterPro" id="IPR044751">
    <property type="entry name" value="Ion_transp-like_CBS"/>
</dbReference>
<dbReference type="EMBL" id="FZOW01000002">
    <property type="protein sequence ID" value="SNS36646.1"/>
    <property type="molecule type" value="Genomic_DNA"/>
</dbReference>
<sequence length="469" mass="51348">MSVILTLLLGVLVVFLITVATGYFVAQEFAYMTVDRSRLKARAEAGDAGARRTLQVTKRTSFMLSGAQLGITVTGLLVGYVAEPLIGQSFGTILGGVGVPTAVGVGIGAVLALLFSTFVQMLFGELFPKNFAIARPEPVARWLSLSTTIYLKLFGWLITIFDHASNLLLKSLKIEPVHDVEHSATPRDLEHIVAESKDSGDLPDELSDLLDRILDFPTRTVEHAMIPRSRSATVRATDTLAEVKALMGQEHSRYPVLDEDDGIVGVVHLQDILAVSDRPDAKIAEFVRPALILPEVQALPDAVVELRTSKNQLACVIDEYGGLTGVITIEDLAEELVGEITDEHDEDEVDQTPIVGEDGTWTMAGEIHIDEVERSIDHDLPAGDYETIAGFVIAHHGSLPDIGTRIEVDLPAESEDLIADDDEVPERYVAVEVLEIDNYVPSSVRLELGQRERSTREEQDENTEMDNHR</sequence>
<evidence type="ECO:0000256" key="9">
    <source>
        <dbReference type="PROSITE-ProRule" id="PRU00703"/>
    </source>
</evidence>